<keyword evidence="8" id="KW-1185">Reference proteome</keyword>
<dbReference type="EMBL" id="CAJVRC010000863">
    <property type="protein sequence ID" value="CAG8897955.1"/>
    <property type="molecule type" value="Genomic_DNA"/>
</dbReference>
<feature type="active site" evidence="4">
    <location>
        <position position="121"/>
    </location>
</feature>
<accession>A0A9W4P3R3</accession>
<dbReference type="Proteomes" id="UP001154252">
    <property type="component" value="Unassembled WGS sequence"/>
</dbReference>
<feature type="binding site" evidence="5">
    <location>
        <position position="24"/>
    </location>
    <ligand>
        <name>substrate</name>
    </ligand>
</feature>
<dbReference type="Pfam" id="PF02982">
    <property type="entry name" value="Scytalone_dh"/>
    <property type="match status" value="1"/>
</dbReference>
<comment type="caution">
    <text evidence="7">The sequence shown here is derived from an EMBL/GenBank/DDBJ whole genome shotgun (WGS) entry which is preliminary data.</text>
</comment>
<feature type="active site" evidence="4">
    <location>
        <position position="96"/>
    </location>
</feature>
<evidence type="ECO:0000256" key="5">
    <source>
        <dbReference type="PIRSR" id="PIRSR024851-51"/>
    </source>
</evidence>
<keyword evidence="2 3" id="KW-0456">Lyase</keyword>
<dbReference type="InterPro" id="IPR004235">
    <property type="entry name" value="Scytalone_dehydratase"/>
</dbReference>
<dbReference type="GO" id="GO:0030411">
    <property type="term" value="F:scytalone dehydratase activity"/>
    <property type="evidence" value="ECO:0007669"/>
    <property type="project" value="InterPro"/>
</dbReference>
<evidence type="ECO:0000313" key="8">
    <source>
        <dbReference type="Proteomes" id="UP001154252"/>
    </source>
</evidence>
<dbReference type="Gene3D" id="3.10.450.50">
    <property type="match status" value="1"/>
</dbReference>
<dbReference type="AlphaFoldDB" id="A0A9W4P3R3"/>
<proteinExistence type="inferred from homology"/>
<dbReference type="SUPFAM" id="SSF54427">
    <property type="entry name" value="NTF2-like"/>
    <property type="match status" value="1"/>
</dbReference>
<feature type="binding site" evidence="5">
    <location>
        <position position="61"/>
    </location>
    <ligand>
        <name>substrate</name>
    </ligand>
</feature>
<reference evidence="7" key="1">
    <citation type="submission" date="2021-07" db="EMBL/GenBank/DDBJ databases">
        <authorList>
            <person name="Branca A.L. A."/>
        </authorList>
    </citation>
    <scope>NUCLEOTIDE SEQUENCE</scope>
</reference>
<protein>
    <recommendedName>
        <fullName evidence="6">Scytalone dehydratase-like domain-containing protein</fullName>
    </recommendedName>
</protein>
<gene>
    <name evidence="7" type="ORF">PEGY_LOCUS4827</name>
</gene>
<sequence length="191" mass="21888">MSKTPTFEETTGCQKALFEWADSYDTKDWERLREAVAPTLRVMPHLTNLSGSILTPRQIDYSSFLNKIWEAMPRDEFILMASNPHFLGNPLLKTQHFVGLSTWEKVSEDQIVGHHQLRVAHQRYTDDGFKEVAVKGHAHGTATMWYAKAEGEWKFAGVGPKVNWTEYDYDKVFADGKEHFGENGENGENEH</sequence>
<evidence type="ECO:0000256" key="4">
    <source>
        <dbReference type="PIRSR" id="PIRSR024851-50"/>
    </source>
</evidence>
<comment type="similarity">
    <text evidence="1 3">Belongs to the scytalone dehydratase family.</text>
</comment>
<feature type="binding site" evidence="5">
    <location>
        <position position="64"/>
    </location>
    <ligand>
        <name>substrate</name>
    </ligand>
</feature>
<evidence type="ECO:0000259" key="6">
    <source>
        <dbReference type="Pfam" id="PF02982"/>
    </source>
</evidence>
<dbReference type="InterPro" id="IPR032710">
    <property type="entry name" value="NTF2-like_dom_sf"/>
</dbReference>
<evidence type="ECO:0000256" key="1">
    <source>
        <dbReference type="ARBA" id="ARBA00008584"/>
    </source>
</evidence>
<organism evidence="7 8">
    <name type="scientific">Penicillium egyptiacum</name>
    <dbReference type="NCBI Taxonomy" id="1303716"/>
    <lineage>
        <taxon>Eukaryota</taxon>
        <taxon>Fungi</taxon>
        <taxon>Dikarya</taxon>
        <taxon>Ascomycota</taxon>
        <taxon>Pezizomycotina</taxon>
        <taxon>Eurotiomycetes</taxon>
        <taxon>Eurotiomycetidae</taxon>
        <taxon>Eurotiales</taxon>
        <taxon>Aspergillaceae</taxon>
        <taxon>Penicillium</taxon>
    </lineage>
</organism>
<dbReference type="PIRSF" id="PIRSF024851">
    <property type="entry name" value="SCD1"/>
    <property type="match status" value="1"/>
</dbReference>
<dbReference type="OrthoDB" id="5281072at2759"/>
<dbReference type="InterPro" id="IPR049884">
    <property type="entry name" value="Scytalone_dh"/>
</dbReference>
<evidence type="ECO:0000313" key="7">
    <source>
        <dbReference type="EMBL" id="CAG8897955.1"/>
    </source>
</evidence>
<feature type="domain" description="Scytalone dehydratase-like" evidence="6">
    <location>
        <begin position="6"/>
        <end position="179"/>
    </location>
</feature>
<name>A0A9W4P3R3_9EURO</name>
<dbReference type="GO" id="GO:0006582">
    <property type="term" value="P:melanin metabolic process"/>
    <property type="evidence" value="ECO:0007669"/>
    <property type="project" value="InterPro"/>
</dbReference>
<evidence type="ECO:0000256" key="2">
    <source>
        <dbReference type="ARBA" id="ARBA00023239"/>
    </source>
</evidence>
<evidence type="ECO:0000256" key="3">
    <source>
        <dbReference type="PIRNR" id="PIRNR024851"/>
    </source>
</evidence>